<accession>A0A3M7RN79</accession>
<keyword evidence="3" id="KW-1185">Reference proteome</keyword>
<gene>
    <name evidence="2" type="ORF">BpHYR1_028989</name>
</gene>
<dbReference type="AlphaFoldDB" id="A0A3M7RN79"/>
<feature type="transmembrane region" description="Helical" evidence="1">
    <location>
        <begin position="117"/>
        <end position="138"/>
    </location>
</feature>
<comment type="caution">
    <text evidence="2">The sequence shown here is derived from an EMBL/GenBank/DDBJ whole genome shotgun (WGS) entry which is preliminary data.</text>
</comment>
<sequence length="157" mass="18509">MNHTAKFLKNLLDLIGYNIFMFHEITTFNQQNKNNHVSDSLKIFSESLTLICRVPSTHTHSQNQHFLLLYVWLVVNLIAFSSRILMFSNYILSFLILPNSSQSQTLTFNDSDFKFHFFIILTNIHKNLFTIHSNLFIIRLKNIQIANKHTVLFNFSR</sequence>
<name>A0A3M7RN79_BRAPC</name>
<keyword evidence="1" id="KW-1133">Transmembrane helix</keyword>
<keyword evidence="1" id="KW-0812">Transmembrane</keyword>
<feature type="transmembrane region" description="Helical" evidence="1">
    <location>
        <begin position="67"/>
        <end position="97"/>
    </location>
</feature>
<dbReference type="EMBL" id="REGN01002994">
    <property type="protein sequence ID" value="RNA25016.1"/>
    <property type="molecule type" value="Genomic_DNA"/>
</dbReference>
<evidence type="ECO:0000313" key="3">
    <source>
        <dbReference type="Proteomes" id="UP000276133"/>
    </source>
</evidence>
<protein>
    <submittedName>
        <fullName evidence="2">Uncharacterized protein</fullName>
    </submittedName>
</protein>
<evidence type="ECO:0000256" key="1">
    <source>
        <dbReference type="SAM" id="Phobius"/>
    </source>
</evidence>
<dbReference type="Proteomes" id="UP000276133">
    <property type="component" value="Unassembled WGS sequence"/>
</dbReference>
<proteinExistence type="predicted"/>
<organism evidence="2 3">
    <name type="scientific">Brachionus plicatilis</name>
    <name type="common">Marine rotifer</name>
    <name type="synonym">Brachionus muelleri</name>
    <dbReference type="NCBI Taxonomy" id="10195"/>
    <lineage>
        <taxon>Eukaryota</taxon>
        <taxon>Metazoa</taxon>
        <taxon>Spiralia</taxon>
        <taxon>Gnathifera</taxon>
        <taxon>Rotifera</taxon>
        <taxon>Eurotatoria</taxon>
        <taxon>Monogononta</taxon>
        <taxon>Pseudotrocha</taxon>
        <taxon>Ploima</taxon>
        <taxon>Brachionidae</taxon>
        <taxon>Brachionus</taxon>
    </lineage>
</organism>
<keyword evidence="1" id="KW-0472">Membrane</keyword>
<evidence type="ECO:0000313" key="2">
    <source>
        <dbReference type="EMBL" id="RNA25016.1"/>
    </source>
</evidence>
<reference evidence="2 3" key="1">
    <citation type="journal article" date="2018" name="Sci. Rep.">
        <title>Genomic signatures of local adaptation to the degree of environmental predictability in rotifers.</title>
        <authorList>
            <person name="Franch-Gras L."/>
            <person name="Hahn C."/>
            <person name="Garcia-Roger E.M."/>
            <person name="Carmona M.J."/>
            <person name="Serra M."/>
            <person name="Gomez A."/>
        </authorList>
    </citation>
    <scope>NUCLEOTIDE SEQUENCE [LARGE SCALE GENOMIC DNA]</scope>
    <source>
        <strain evidence="2">HYR1</strain>
    </source>
</reference>